<evidence type="ECO:0000313" key="2">
    <source>
        <dbReference type="EMBL" id="GAV52741.1"/>
    </source>
</evidence>
<feature type="region of interest" description="Disordered" evidence="1">
    <location>
        <begin position="1"/>
        <end position="30"/>
    </location>
</feature>
<protein>
    <recommendedName>
        <fullName evidence="4">Guanine nucleotide-binding protein subunit beta 1</fullName>
    </recommendedName>
</protein>
<dbReference type="InterPro" id="IPR011043">
    <property type="entry name" value="Gal_Oxase/kelch_b-propeller"/>
</dbReference>
<feature type="region of interest" description="Disordered" evidence="1">
    <location>
        <begin position="431"/>
        <end position="480"/>
    </location>
</feature>
<sequence>MALHAHMPVDFAMNEDNQTMEEPSNEGIPGRYPSEGLSEIEDNDTFTPLPYMSNYISVTAPLFMNDFKSKIRTENEYLLKKYYSSKKSISHAMYRHGSVASDSEASNALAERSKSYVWMNKFLDDSRYMVDLFESGTTLEVQPNSEEEEEIEKRQSLRTHAAASYFKHLQRLMAIDLREPDVLKKHNLWIPRIKKNWRNEPSDRSDESTLYDDKVCPLFIDGNEYMTKDYDLYKGSISIPSIFSEYKLPAFVHHCAVELNGTVYILGGLMACHKHDDEAPSLKDFNVDGIKNLPPPLLSSVVNNPSMINNGRLYLMSAYSNSLRRPEVSGQIPPPLLCMKGSKLTERHIFFYGGFEIRTETNVDEHGVFYLRKRAYMNNTGYILDTMTFNFTRVELTAIPYKLVSYPTLAARFGHVQLSIPNNGYNSYNNNGNGNGNGYFSHQRHHESDENGNGSPGSGFESTSSELNSSAVSVGSPHTRLNNGLHNSGVHSILIFGGYKQVGDDDYEAMNDLWKIDVPVLVKGKRGYYKFGSTANATILSRSNPDAPWPSPRAFSADCITNVRDNTTKPDLLERLQENFFIDKNTFPIPDKSRALLKSLPHARPDHDRSKIRTRSKDSGTSSSSSTNGSSNASTNPFWKQRLSSPHSGSSTTLPPRFKPHPNPEHKVLILHGGSNKTDVCHDMWWLDIECETWSQIATHGKHKASKMIPIEIGLVGHSMVCIGGMAVFVGGLLQEDVDHLYFGVDYKDMKLPPQIAIGSDLINIFDLASQCLLGHTVIGDETNAHLTDDLAARLGIILSFGFTLIQFNGDILLFGGVVSKRLKSSGINLRGAILKCVLPSMKLTT</sequence>
<dbReference type="PANTHER" id="PTHR23244:SF471">
    <property type="entry name" value="GUANINE NUCLEOTIDE-BINDING PROTEIN SUBUNIT BETA 1-RELATED"/>
    <property type="match status" value="1"/>
</dbReference>
<gene>
    <name evidence="2" type="ORF">ZYGR_0AI00230</name>
</gene>
<accession>A0A1Q3AAU9</accession>
<dbReference type="InterPro" id="IPR015915">
    <property type="entry name" value="Kelch-typ_b-propeller"/>
</dbReference>
<dbReference type="SUPFAM" id="SSF50965">
    <property type="entry name" value="Galactose oxidase, central domain"/>
    <property type="match status" value="1"/>
</dbReference>
<feature type="compositionally biased region" description="Polar residues" evidence="1">
    <location>
        <begin position="460"/>
        <end position="473"/>
    </location>
</feature>
<reference evidence="2 3" key="1">
    <citation type="submission" date="2016-08" db="EMBL/GenBank/DDBJ databases">
        <title>Draft genome sequence of allopolyploid Zygosaccharomyces rouxii.</title>
        <authorList>
            <person name="Watanabe J."/>
            <person name="Uehara K."/>
            <person name="Mogi Y."/>
            <person name="Tsukioka Y."/>
        </authorList>
    </citation>
    <scope>NUCLEOTIDE SEQUENCE [LARGE SCALE GENOMIC DNA]</scope>
    <source>
        <strain evidence="2 3">NBRC 110957</strain>
    </source>
</reference>
<dbReference type="AlphaFoldDB" id="A0A1Q3AAU9"/>
<name>A0A1Q3AAU9_ZYGRO</name>
<comment type="caution">
    <text evidence="2">The sequence shown here is derived from an EMBL/GenBank/DDBJ whole genome shotgun (WGS) entry which is preliminary data.</text>
</comment>
<dbReference type="EMBL" id="BDGX01000035">
    <property type="protein sequence ID" value="GAV52741.1"/>
    <property type="molecule type" value="Genomic_DNA"/>
</dbReference>
<evidence type="ECO:0000313" key="3">
    <source>
        <dbReference type="Proteomes" id="UP000187013"/>
    </source>
</evidence>
<evidence type="ECO:0008006" key="4">
    <source>
        <dbReference type="Google" id="ProtNLM"/>
    </source>
</evidence>
<feature type="compositionally biased region" description="Polar residues" evidence="1">
    <location>
        <begin position="642"/>
        <end position="654"/>
    </location>
</feature>
<dbReference type="PANTHER" id="PTHR23244">
    <property type="entry name" value="KELCH REPEAT DOMAIN"/>
    <property type="match status" value="1"/>
</dbReference>
<dbReference type="Gene3D" id="2.120.10.80">
    <property type="entry name" value="Kelch-type beta propeller"/>
    <property type="match status" value="1"/>
</dbReference>
<dbReference type="OrthoDB" id="10251809at2759"/>
<organism evidence="2 3">
    <name type="scientific">Zygosaccharomyces rouxii</name>
    <dbReference type="NCBI Taxonomy" id="4956"/>
    <lineage>
        <taxon>Eukaryota</taxon>
        <taxon>Fungi</taxon>
        <taxon>Dikarya</taxon>
        <taxon>Ascomycota</taxon>
        <taxon>Saccharomycotina</taxon>
        <taxon>Saccharomycetes</taxon>
        <taxon>Saccharomycetales</taxon>
        <taxon>Saccharomycetaceae</taxon>
        <taxon>Zygosaccharomyces</taxon>
    </lineage>
</organism>
<feature type="compositionally biased region" description="Low complexity" evidence="1">
    <location>
        <begin position="619"/>
        <end position="636"/>
    </location>
</feature>
<evidence type="ECO:0000256" key="1">
    <source>
        <dbReference type="SAM" id="MobiDB-lite"/>
    </source>
</evidence>
<feature type="region of interest" description="Disordered" evidence="1">
    <location>
        <begin position="599"/>
        <end position="666"/>
    </location>
</feature>
<dbReference type="Proteomes" id="UP000187013">
    <property type="component" value="Unassembled WGS sequence"/>
</dbReference>
<proteinExistence type="predicted"/>
<feature type="compositionally biased region" description="Basic and acidic residues" evidence="1">
    <location>
        <begin position="603"/>
        <end position="618"/>
    </location>
</feature>